<sequence>MTSSSSPPGSSSSPRWHAAPGSGCHGPPLLARGGARWRGGRRAQATAQDEVRLRAPATAPGDARRGGGG</sequence>
<reference evidence="2" key="2">
    <citation type="journal article" date="2015" name="Data Brief">
        <title>Shoot transcriptome of the giant reed, Arundo donax.</title>
        <authorList>
            <person name="Barrero R.A."/>
            <person name="Guerrero F.D."/>
            <person name="Moolhuijzen P."/>
            <person name="Goolsby J.A."/>
            <person name="Tidwell J."/>
            <person name="Bellgard S.E."/>
            <person name="Bellgard M.I."/>
        </authorList>
    </citation>
    <scope>NUCLEOTIDE SEQUENCE</scope>
    <source>
        <tissue evidence="2">Shoot tissue taken approximately 20 cm above the soil surface</tissue>
    </source>
</reference>
<evidence type="ECO:0000313" key="2">
    <source>
        <dbReference type="EMBL" id="JAD52392.1"/>
    </source>
</evidence>
<reference evidence="2" key="1">
    <citation type="submission" date="2014-09" db="EMBL/GenBank/DDBJ databases">
        <authorList>
            <person name="Magalhaes I.L.F."/>
            <person name="Oliveira U."/>
            <person name="Santos F.R."/>
            <person name="Vidigal T.H.D.A."/>
            <person name="Brescovit A.D."/>
            <person name="Santos A.J."/>
        </authorList>
    </citation>
    <scope>NUCLEOTIDE SEQUENCE</scope>
    <source>
        <tissue evidence="2">Shoot tissue taken approximately 20 cm above the soil surface</tissue>
    </source>
</reference>
<name>A0A0A9AZ79_ARUDO</name>
<dbReference type="EMBL" id="GBRH01245503">
    <property type="protein sequence ID" value="JAD52392.1"/>
    <property type="molecule type" value="Transcribed_RNA"/>
</dbReference>
<protein>
    <submittedName>
        <fullName evidence="2">Uncharacterized protein</fullName>
    </submittedName>
</protein>
<evidence type="ECO:0000256" key="1">
    <source>
        <dbReference type="SAM" id="MobiDB-lite"/>
    </source>
</evidence>
<feature type="compositionally biased region" description="Low complexity" evidence="1">
    <location>
        <begin position="1"/>
        <end position="14"/>
    </location>
</feature>
<dbReference type="AlphaFoldDB" id="A0A0A9AZ79"/>
<accession>A0A0A9AZ79</accession>
<organism evidence="2">
    <name type="scientific">Arundo donax</name>
    <name type="common">Giant reed</name>
    <name type="synonym">Donax arundinaceus</name>
    <dbReference type="NCBI Taxonomy" id="35708"/>
    <lineage>
        <taxon>Eukaryota</taxon>
        <taxon>Viridiplantae</taxon>
        <taxon>Streptophyta</taxon>
        <taxon>Embryophyta</taxon>
        <taxon>Tracheophyta</taxon>
        <taxon>Spermatophyta</taxon>
        <taxon>Magnoliopsida</taxon>
        <taxon>Liliopsida</taxon>
        <taxon>Poales</taxon>
        <taxon>Poaceae</taxon>
        <taxon>PACMAD clade</taxon>
        <taxon>Arundinoideae</taxon>
        <taxon>Arundineae</taxon>
        <taxon>Arundo</taxon>
    </lineage>
</organism>
<proteinExistence type="predicted"/>
<feature type="region of interest" description="Disordered" evidence="1">
    <location>
        <begin position="1"/>
        <end position="69"/>
    </location>
</feature>